<accession>A0A0P1IG17</accession>
<dbReference type="Proteomes" id="UP000051260">
    <property type="component" value="Unassembled WGS sequence"/>
</dbReference>
<dbReference type="PANTHER" id="PTHR46268:SF15">
    <property type="entry name" value="UNIVERSAL STRESS PROTEIN HP_0031"/>
    <property type="match status" value="1"/>
</dbReference>
<name>A0A0P1IG17_9RHOB</name>
<feature type="domain" description="UspA" evidence="2">
    <location>
        <begin position="157"/>
        <end position="277"/>
    </location>
</feature>
<reference evidence="4" key="1">
    <citation type="submission" date="2015-09" db="EMBL/GenBank/DDBJ databases">
        <authorList>
            <person name="Rodrigo-Torres L."/>
            <person name="Arahal D.R."/>
        </authorList>
    </citation>
    <scope>NUCLEOTIDE SEQUENCE [LARGE SCALE GENOMIC DNA]</scope>
    <source>
        <strain evidence="4">CECT 5091</strain>
    </source>
</reference>
<dbReference type="SUPFAM" id="SSF52402">
    <property type="entry name" value="Adenine nucleotide alpha hydrolases-like"/>
    <property type="match status" value="2"/>
</dbReference>
<dbReference type="STRING" id="1715692.RUE5091_03373"/>
<keyword evidence="4" id="KW-1185">Reference proteome</keyword>
<dbReference type="CDD" id="cd00293">
    <property type="entry name" value="USP-like"/>
    <property type="match status" value="1"/>
</dbReference>
<evidence type="ECO:0000256" key="1">
    <source>
        <dbReference type="ARBA" id="ARBA00008791"/>
    </source>
</evidence>
<dbReference type="EMBL" id="CYUD01000011">
    <property type="protein sequence ID" value="CUK11078.1"/>
    <property type="molecule type" value="Genomic_DNA"/>
</dbReference>
<comment type="similarity">
    <text evidence="1">Belongs to the universal stress protein A family.</text>
</comment>
<protein>
    <submittedName>
        <fullName evidence="3">Universal stress protein family protein</fullName>
    </submittedName>
</protein>
<evidence type="ECO:0000313" key="4">
    <source>
        <dbReference type="Proteomes" id="UP000051260"/>
    </source>
</evidence>
<organism evidence="3 4">
    <name type="scientific">Ruegeria denitrificans</name>
    <dbReference type="NCBI Taxonomy" id="1715692"/>
    <lineage>
        <taxon>Bacteria</taxon>
        <taxon>Pseudomonadati</taxon>
        <taxon>Pseudomonadota</taxon>
        <taxon>Alphaproteobacteria</taxon>
        <taxon>Rhodobacterales</taxon>
        <taxon>Roseobacteraceae</taxon>
        <taxon>Ruegeria</taxon>
    </lineage>
</organism>
<gene>
    <name evidence="3" type="ORF">RUE5091_03373</name>
</gene>
<dbReference type="Pfam" id="PF00582">
    <property type="entry name" value="Usp"/>
    <property type="match status" value="1"/>
</dbReference>
<dbReference type="PRINTS" id="PR01438">
    <property type="entry name" value="UNVRSLSTRESS"/>
</dbReference>
<dbReference type="PANTHER" id="PTHR46268">
    <property type="entry name" value="STRESS RESPONSE PROTEIN NHAX"/>
    <property type="match status" value="1"/>
</dbReference>
<dbReference type="OrthoDB" id="9804721at2"/>
<dbReference type="Gene3D" id="3.40.50.12370">
    <property type="match status" value="1"/>
</dbReference>
<evidence type="ECO:0000259" key="2">
    <source>
        <dbReference type="Pfam" id="PF00582"/>
    </source>
</evidence>
<dbReference type="InterPro" id="IPR006015">
    <property type="entry name" value="Universal_stress_UspA"/>
</dbReference>
<evidence type="ECO:0000313" key="3">
    <source>
        <dbReference type="EMBL" id="CUK11078.1"/>
    </source>
</evidence>
<dbReference type="RefSeq" id="WP_058283146.1">
    <property type="nucleotide sequence ID" value="NZ_CYUD01000011.1"/>
</dbReference>
<proteinExistence type="inferred from homology"/>
<dbReference type="InterPro" id="IPR006016">
    <property type="entry name" value="UspA"/>
</dbReference>
<sequence>MAYKSLLTVMTETGQSGTALAQMATLAEAQDSHAEALCLGVDRSQTGYYYAGANALILQETLNRANAEAEEVLAYAKGYLGKTGIRWSAESGVAQIADIGRHVAHRARFSDLVILPQPYGPDRDAEAEPIVEAAMFEGHAPVLVVPDDATPFGRPGTILIGWNESVEAMRAIRRALPFLMQADLVRIVVIDPPRHGPDRSDPGGMLSQMLARHGVKCEIDVLSKTMTRVSDILNRHAADTEADMIVMGAYGHSRFREAILGGATRNMLEQSEVPVFLAH</sequence>
<dbReference type="AlphaFoldDB" id="A0A0P1IG17"/>